<reference evidence="3" key="2">
    <citation type="journal article" date="2017" name="Nat. Plants">
        <title>The Aegilops tauschii genome reveals multiple impacts of transposons.</title>
        <authorList>
            <person name="Zhao G."/>
            <person name="Zou C."/>
            <person name="Li K."/>
            <person name="Wang K."/>
            <person name="Li T."/>
            <person name="Gao L."/>
            <person name="Zhang X."/>
            <person name="Wang H."/>
            <person name="Yang Z."/>
            <person name="Liu X."/>
            <person name="Jiang W."/>
            <person name="Mao L."/>
            <person name="Kong X."/>
            <person name="Jiao Y."/>
            <person name="Jia J."/>
        </authorList>
    </citation>
    <scope>NUCLEOTIDE SEQUENCE [LARGE SCALE GENOMIC DNA]</scope>
    <source>
        <strain evidence="3">cv. AL8/78</strain>
    </source>
</reference>
<feature type="compositionally biased region" description="Basic and acidic residues" evidence="1">
    <location>
        <begin position="1"/>
        <end position="10"/>
    </location>
</feature>
<evidence type="ECO:0000256" key="1">
    <source>
        <dbReference type="SAM" id="MobiDB-lite"/>
    </source>
</evidence>
<proteinExistence type="predicted"/>
<reference evidence="2" key="3">
    <citation type="journal article" date="2017" name="Nature">
        <title>Genome sequence of the progenitor of the wheat D genome Aegilops tauschii.</title>
        <authorList>
            <person name="Luo M.C."/>
            <person name="Gu Y.Q."/>
            <person name="Puiu D."/>
            <person name="Wang H."/>
            <person name="Twardziok S.O."/>
            <person name="Deal K.R."/>
            <person name="Huo N."/>
            <person name="Zhu T."/>
            <person name="Wang L."/>
            <person name="Wang Y."/>
            <person name="McGuire P.E."/>
            <person name="Liu S."/>
            <person name="Long H."/>
            <person name="Ramasamy R.K."/>
            <person name="Rodriguez J.C."/>
            <person name="Van S.L."/>
            <person name="Yuan L."/>
            <person name="Wang Z."/>
            <person name="Xia Z."/>
            <person name="Xiao L."/>
            <person name="Anderson O.D."/>
            <person name="Ouyang S."/>
            <person name="Liang Y."/>
            <person name="Zimin A.V."/>
            <person name="Pertea G."/>
            <person name="Qi P."/>
            <person name="Bennetzen J.L."/>
            <person name="Dai X."/>
            <person name="Dawson M.W."/>
            <person name="Muller H.G."/>
            <person name="Kugler K."/>
            <person name="Rivarola-Duarte L."/>
            <person name="Spannagl M."/>
            <person name="Mayer K.F.X."/>
            <person name="Lu F.H."/>
            <person name="Bevan M.W."/>
            <person name="Leroy P."/>
            <person name="Li P."/>
            <person name="You F.M."/>
            <person name="Sun Q."/>
            <person name="Liu Z."/>
            <person name="Lyons E."/>
            <person name="Wicker T."/>
            <person name="Salzberg S.L."/>
            <person name="Devos K.M."/>
            <person name="Dvorak J."/>
        </authorList>
    </citation>
    <scope>NUCLEOTIDE SEQUENCE [LARGE SCALE GENOMIC DNA]</scope>
    <source>
        <strain evidence="2">cv. AL8/78</strain>
    </source>
</reference>
<organism evidence="2 3">
    <name type="scientific">Aegilops tauschii subsp. strangulata</name>
    <name type="common">Goatgrass</name>
    <dbReference type="NCBI Taxonomy" id="200361"/>
    <lineage>
        <taxon>Eukaryota</taxon>
        <taxon>Viridiplantae</taxon>
        <taxon>Streptophyta</taxon>
        <taxon>Embryophyta</taxon>
        <taxon>Tracheophyta</taxon>
        <taxon>Spermatophyta</taxon>
        <taxon>Magnoliopsida</taxon>
        <taxon>Liliopsida</taxon>
        <taxon>Poales</taxon>
        <taxon>Poaceae</taxon>
        <taxon>BOP clade</taxon>
        <taxon>Pooideae</taxon>
        <taxon>Triticodae</taxon>
        <taxon>Triticeae</taxon>
        <taxon>Triticinae</taxon>
        <taxon>Aegilops</taxon>
    </lineage>
</organism>
<protein>
    <submittedName>
        <fullName evidence="2">Uncharacterized protein</fullName>
    </submittedName>
</protein>
<feature type="region of interest" description="Disordered" evidence="1">
    <location>
        <begin position="1"/>
        <end position="21"/>
    </location>
</feature>
<dbReference type="AlphaFoldDB" id="A0A453DG61"/>
<dbReference type="Proteomes" id="UP000015105">
    <property type="component" value="Chromosome 2D"/>
</dbReference>
<sequence>MLQADVRDRGGVPAGGVGAERVPHQVRERLLQRGGAALRHAAQGRLRRRRRLRLPHHALRHAPLRLLLQGPRRATAHHQRRWHRHDPHLIPAAMVVSVRVVCCRISVG</sequence>
<reference evidence="2" key="5">
    <citation type="journal article" date="2021" name="G3 (Bethesda)">
        <title>Aegilops tauschii genome assembly Aet v5.0 features greater sequence contiguity and improved annotation.</title>
        <authorList>
            <person name="Wang L."/>
            <person name="Zhu T."/>
            <person name="Rodriguez J.C."/>
            <person name="Deal K.R."/>
            <person name="Dubcovsky J."/>
            <person name="McGuire P.E."/>
            <person name="Lux T."/>
            <person name="Spannagl M."/>
            <person name="Mayer K.F.X."/>
            <person name="Baldrich P."/>
            <person name="Meyers B.C."/>
            <person name="Huo N."/>
            <person name="Gu Y.Q."/>
            <person name="Zhou H."/>
            <person name="Devos K.M."/>
            <person name="Bennetzen J.L."/>
            <person name="Unver T."/>
            <person name="Budak H."/>
            <person name="Gulick P.J."/>
            <person name="Galiba G."/>
            <person name="Kalapos B."/>
            <person name="Nelson D.R."/>
            <person name="Li P."/>
            <person name="You F.M."/>
            <person name="Luo M.C."/>
            <person name="Dvorak J."/>
        </authorList>
    </citation>
    <scope>NUCLEOTIDE SEQUENCE [LARGE SCALE GENOMIC DNA]</scope>
    <source>
        <strain evidence="2">cv. AL8/78</strain>
    </source>
</reference>
<evidence type="ECO:0000313" key="3">
    <source>
        <dbReference type="Proteomes" id="UP000015105"/>
    </source>
</evidence>
<dbReference type="EnsemblPlants" id="AET2Gv21231900.7">
    <property type="protein sequence ID" value="AET2Gv21231900.7"/>
    <property type="gene ID" value="AET2Gv21231900"/>
</dbReference>
<name>A0A453DG61_AEGTS</name>
<keyword evidence="3" id="KW-1185">Reference proteome</keyword>
<dbReference type="Gramene" id="AET2Gv21231900.7">
    <property type="protein sequence ID" value="AET2Gv21231900.7"/>
    <property type="gene ID" value="AET2Gv21231900"/>
</dbReference>
<reference evidence="3" key="1">
    <citation type="journal article" date="2014" name="Science">
        <title>Ancient hybridizations among the ancestral genomes of bread wheat.</title>
        <authorList>
            <consortium name="International Wheat Genome Sequencing Consortium,"/>
            <person name="Marcussen T."/>
            <person name="Sandve S.R."/>
            <person name="Heier L."/>
            <person name="Spannagl M."/>
            <person name="Pfeifer M."/>
            <person name="Jakobsen K.S."/>
            <person name="Wulff B.B."/>
            <person name="Steuernagel B."/>
            <person name="Mayer K.F."/>
            <person name="Olsen O.A."/>
        </authorList>
    </citation>
    <scope>NUCLEOTIDE SEQUENCE [LARGE SCALE GENOMIC DNA]</scope>
    <source>
        <strain evidence="3">cv. AL8/78</strain>
    </source>
</reference>
<reference evidence="2" key="4">
    <citation type="submission" date="2019-03" db="UniProtKB">
        <authorList>
            <consortium name="EnsemblPlants"/>
        </authorList>
    </citation>
    <scope>IDENTIFICATION</scope>
</reference>
<accession>A0A453DG61</accession>
<evidence type="ECO:0000313" key="2">
    <source>
        <dbReference type="EnsemblPlants" id="AET2Gv21231900.7"/>
    </source>
</evidence>